<comment type="caution">
    <text evidence="2">The sequence shown here is derived from an EMBL/GenBank/DDBJ whole genome shotgun (WGS) entry which is preliminary data.</text>
</comment>
<reference evidence="2" key="1">
    <citation type="journal article" date="2020" name="J Insects Food Feed">
        <title>The yellow mealworm (Tenebrio molitor) genome: a resource for the emerging insects as food and feed industry.</title>
        <authorList>
            <person name="Eriksson T."/>
            <person name="Andere A."/>
            <person name="Kelstrup H."/>
            <person name="Emery V."/>
            <person name="Picard C."/>
        </authorList>
    </citation>
    <scope>NUCLEOTIDE SEQUENCE</scope>
    <source>
        <strain evidence="2">Stoneville</strain>
        <tissue evidence="2">Whole head</tissue>
    </source>
</reference>
<organism evidence="2 3">
    <name type="scientific">Tenebrio molitor</name>
    <name type="common">Yellow mealworm beetle</name>
    <dbReference type="NCBI Taxonomy" id="7067"/>
    <lineage>
        <taxon>Eukaryota</taxon>
        <taxon>Metazoa</taxon>
        <taxon>Ecdysozoa</taxon>
        <taxon>Arthropoda</taxon>
        <taxon>Hexapoda</taxon>
        <taxon>Insecta</taxon>
        <taxon>Pterygota</taxon>
        <taxon>Neoptera</taxon>
        <taxon>Endopterygota</taxon>
        <taxon>Coleoptera</taxon>
        <taxon>Polyphaga</taxon>
        <taxon>Cucujiformia</taxon>
        <taxon>Tenebrionidae</taxon>
        <taxon>Tenebrio</taxon>
    </lineage>
</organism>
<feature type="compositionally biased region" description="Basic and acidic residues" evidence="1">
    <location>
        <begin position="1"/>
        <end position="13"/>
    </location>
</feature>
<dbReference type="Proteomes" id="UP000719412">
    <property type="component" value="Unassembled WGS sequence"/>
</dbReference>
<dbReference type="EMBL" id="JABDTM020000109">
    <property type="protein sequence ID" value="KAH0822707.1"/>
    <property type="molecule type" value="Genomic_DNA"/>
</dbReference>
<sequence length="81" mass="9059">MSDAKPRAKKSVESRVCNTEQINGGDDGSERRRSRCTGPAGARELVLLVSLRRGARQGHPIDALVRESHYERNSMHSYYGM</sequence>
<accession>A0A8J6HY82</accession>
<proteinExistence type="predicted"/>
<gene>
    <name evidence="2" type="ORF">GEV33_000084</name>
</gene>
<name>A0A8J6HY82_TENMO</name>
<dbReference type="AlphaFoldDB" id="A0A8J6HY82"/>
<reference evidence="2" key="2">
    <citation type="submission" date="2021-08" db="EMBL/GenBank/DDBJ databases">
        <authorList>
            <person name="Eriksson T."/>
        </authorList>
    </citation>
    <scope>NUCLEOTIDE SEQUENCE</scope>
    <source>
        <strain evidence="2">Stoneville</strain>
        <tissue evidence="2">Whole head</tissue>
    </source>
</reference>
<evidence type="ECO:0000313" key="3">
    <source>
        <dbReference type="Proteomes" id="UP000719412"/>
    </source>
</evidence>
<feature type="region of interest" description="Disordered" evidence="1">
    <location>
        <begin position="1"/>
        <end position="38"/>
    </location>
</feature>
<keyword evidence="3" id="KW-1185">Reference proteome</keyword>
<evidence type="ECO:0000256" key="1">
    <source>
        <dbReference type="SAM" id="MobiDB-lite"/>
    </source>
</evidence>
<protein>
    <submittedName>
        <fullName evidence="2">Uncharacterized protein</fullName>
    </submittedName>
</protein>
<evidence type="ECO:0000313" key="2">
    <source>
        <dbReference type="EMBL" id="KAH0822707.1"/>
    </source>
</evidence>